<accession>H9BWG8</accession>
<dbReference type="EMBL" id="JQ085816">
    <property type="protein sequence ID" value="AFD03140.1"/>
    <property type="molecule type" value="Genomic_DNA"/>
</dbReference>
<sequence length="105" mass="12547">MVSSRIVVLEEKFHDKITSLIHKTLKSNEISSPELKQKIWEYEHDDDFKYGHKAGFLIGLIIGDYMKTYERFPSPDELIEIRKIIESHLDEIKDSILDHFFFYKE</sequence>
<dbReference type="AlphaFoldDB" id="H9BWG8"/>
<protein>
    <submittedName>
        <fullName evidence="1">Uncharacterized protein</fullName>
    </submittedName>
</protein>
<reference evidence="1" key="1">
    <citation type="submission" date="2011-11" db="EMBL/GenBank/DDBJ databases">
        <title>Construction and analysis of a metagenome of deep-sea sediment.</title>
        <authorList>
            <person name="Huo Y.-Y."/>
            <person name="Cheng H."/>
            <person name="Wu M."/>
        </authorList>
    </citation>
    <scope>NUCLEOTIDE SEQUENCE</scope>
</reference>
<name>H9BWG8_9BACT</name>
<evidence type="ECO:0000313" key="1">
    <source>
        <dbReference type="EMBL" id="AFD03140.1"/>
    </source>
</evidence>
<proteinExistence type="predicted"/>
<organism evidence="1">
    <name type="scientific">uncultured bacterium W5-77b</name>
    <dbReference type="NCBI Taxonomy" id="1131000"/>
    <lineage>
        <taxon>Bacteria</taxon>
        <taxon>environmental samples</taxon>
    </lineage>
</organism>